<name>A0A504UMG6_9HYPH</name>
<evidence type="ECO:0000256" key="1">
    <source>
        <dbReference type="ARBA" id="ARBA00023015"/>
    </source>
</evidence>
<dbReference type="InterPro" id="IPR050397">
    <property type="entry name" value="Env_Response_Regulators"/>
</dbReference>
<evidence type="ECO:0000256" key="3">
    <source>
        <dbReference type="ARBA" id="ARBA00023163"/>
    </source>
</evidence>
<dbReference type="EMBL" id="VFYP01000001">
    <property type="protein sequence ID" value="TPP11815.1"/>
    <property type="molecule type" value="Genomic_DNA"/>
</dbReference>
<keyword evidence="3" id="KW-0804">Transcription</keyword>
<feature type="domain" description="HTH crp-type" evidence="5">
    <location>
        <begin position="167"/>
        <end position="235"/>
    </location>
</feature>
<reference evidence="6 7" key="1">
    <citation type="submission" date="2019-06" db="EMBL/GenBank/DDBJ databases">
        <title>Rhizobium sp. CL12 isolated from roots of soybean.</title>
        <authorList>
            <person name="Wang C."/>
        </authorList>
    </citation>
    <scope>NUCLEOTIDE SEQUENCE [LARGE SCALE GENOMIC DNA]</scope>
    <source>
        <strain evidence="6 7">CL12</strain>
    </source>
</reference>
<dbReference type="GO" id="GO:0003700">
    <property type="term" value="F:DNA-binding transcription factor activity"/>
    <property type="evidence" value="ECO:0007669"/>
    <property type="project" value="TreeGrafter"/>
</dbReference>
<dbReference type="InterPro" id="IPR000595">
    <property type="entry name" value="cNMP-bd_dom"/>
</dbReference>
<dbReference type="InterPro" id="IPR018490">
    <property type="entry name" value="cNMP-bd_dom_sf"/>
</dbReference>
<dbReference type="OrthoDB" id="190787at2"/>
<dbReference type="PANTHER" id="PTHR24567:SF26">
    <property type="entry name" value="REGULATORY PROTEIN YEIL"/>
    <property type="match status" value="1"/>
</dbReference>
<evidence type="ECO:0000313" key="7">
    <source>
        <dbReference type="Proteomes" id="UP000316429"/>
    </source>
</evidence>
<dbReference type="AlphaFoldDB" id="A0A504UMG6"/>
<dbReference type="SMART" id="SM00419">
    <property type="entry name" value="HTH_CRP"/>
    <property type="match status" value="1"/>
</dbReference>
<evidence type="ECO:0000259" key="5">
    <source>
        <dbReference type="PROSITE" id="PS51063"/>
    </source>
</evidence>
<dbReference type="PANTHER" id="PTHR24567">
    <property type="entry name" value="CRP FAMILY TRANSCRIPTIONAL REGULATORY PROTEIN"/>
    <property type="match status" value="1"/>
</dbReference>
<keyword evidence="2" id="KW-0238">DNA-binding</keyword>
<feature type="domain" description="Cyclic nucleotide-binding" evidence="4">
    <location>
        <begin position="33"/>
        <end position="135"/>
    </location>
</feature>
<proteinExistence type="predicted"/>
<dbReference type="InterPro" id="IPR036388">
    <property type="entry name" value="WH-like_DNA-bd_sf"/>
</dbReference>
<evidence type="ECO:0000256" key="2">
    <source>
        <dbReference type="ARBA" id="ARBA00023125"/>
    </source>
</evidence>
<dbReference type="GO" id="GO:0005829">
    <property type="term" value="C:cytosol"/>
    <property type="evidence" value="ECO:0007669"/>
    <property type="project" value="TreeGrafter"/>
</dbReference>
<dbReference type="GO" id="GO:0003677">
    <property type="term" value="F:DNA binding"/>
    <property type="evidence" value="ECO:0007669"/>
    <property type="project" value="UniProtKB-KW"/>
</dbReference>
<dbReference type="PROSITE" id="PS50042">
    <property type="entry name" value="CNMP_BINDING_3"/>
    <property type="match status" value="1"/>
</dbReference>
<evidence type="ECO:0000259" key="4">
    <source>
        <dbReference type="PROSITE" id="PS50042"/>
    </source>
</evidence>
<dbReference type="InterPro" id="IPR014710">
    <property type="entry name" value="RmlC-like_jellyroll"/>
</dbReference>
<dbReference type="InterPro" id="IPR012318">
    <property type="entry name" value="HTH_CRP"/>
</dbReference>
<dbReference type="Proteomes" id="UP000316429">
    <property type="component" value="Unassembled WGS sequence"/>
</dbReference>
<dbReference type="SMART" id="SM00100">
    <property type="entry name" value="cNMP"/>
    <property type="match status" value="1"/>
</dbReference>
<dbReference type="Pfam" id="PF00027">
    <property type="entry name" value="cNMP_binding"/>
    <property type="match status" value="1"/>
</dbReference>
<dbReference type="PROSITE" id="PS51063">
    <property type="entry name" value="HTH_CRP_2"/>
    <property type="match status" value="1"/>
</dbReference>
<dbReference type="RefSeq" id="WP_140828700.1">
    <property type="nucleotide sequence ID" value="NZ_VFYP01000001.1"/>
</dbReference>
<accession>A0A504UMG6</accession>
<keyword evidence="1" id="KW-0805">Transcription regulation</keyword>
<organism evidence="6 7">
    <name type="scientific">Rhizobium glycinendophyticum</name>
    <dbReference type="NCBI Taxonomy" id="2589807"/>
    <lineage>
        <taxon>Bacteria</taxon>
        <taxon>Pseudomonadati</taxon>
        <taxon>Pseudomonadota</taxon>
        <taxon>Alphaproteobacteria</taxon>
        <taxon>Hyphomicrobiales</taxon>
        <taxon>Rhizobiaceae</taxon>
        <taxon>Rhizobium/Agrobacterium group</taxon>
        <taxon>Rhizobium</taxon>
    </lineage>
</organism>
<evidence type="ECO:0000313" key="6">
    <source>
        <dbReference type="EMBL" id="TPP11815.1"/>
    </source>
</evidence>
<keyword evidence="7" id="KW-1185">Reference proteome</keyword>
<comment type="caution">
    <text evidence="6">The sequence shown here is derived from an EMBL/GenBank/DDBJ whole genome shotgun (WGS) entry which is preliminary data.</text>
</comment>
<dbReference type="Pfam" id="PF13545">
    <property type="entry name" value="HTH_Crp_2"/>
    <property type="match status" value="1"/>
</dbReference>
<protein>
    <submittedName>
        <fullName evidence="6">Crp/Fnr family transcriptional regulator</fullName>
    </submittedName>
</protein>
<dbReference type="Gene3D" id="1.10.10.10">
    <property type="entry name" value="Winged helix-like DNA-binding domain superfamily/Winged helix DNA-binding domain"/>
    <property type="match status" value="1"/>
</dbReference>
<dbReference type="SUPFAM" id="SSF51206">
    <property type="entry name" value="cAMP-binding domain-like"/>
    <property type="match status" value="1"/>
</dbReference>
<dbReference type="SUPFAM" id="SSF46785">
    <property type="entry name" value="Winged helix' DNA-binding domain"/>
    <property type="match status" value="1"/>
</dbReference>
<gene>
    <name evidence="6" type="ORF">FJQ55_13770</name>
</gene>
<dbReference type="CDD" id="cd00038">
    <property type="entry name" value="CAP_ED"/>
    <property type="match status" value="1"/>
</dbReference>
<dbReference type="Gene3D" id="2.60.120.10">
    <property type="entry name" value="Jelly Rolls"/>
    <property type="match status" value="1"/>
</dbReference>
<dbReference type="InterPro" id="IPR036390">
    <property type="entry name" value="WH_DNA-bd_sf"/>
</dbReference>
<sequence>MPGYRDGWGAVNTVNKILRLNTRDKNTLLRTSFLSQLGPTAMAAMLEIATVANYESRDVLFREGDPAEYFYCVLGGYVRLYRLNKDGREADIRVCGPGDTFAECLLTMGDNYLYNAQAAETVTLARFDLQKVRALAEQEKDVAKTIMRCLSAHLLATMDCIANDRLQTAPQRVAHYLLTACNTEGGPASIRLPFQKSLLAGKLGLAPEALSRAFSSLRRAGVTVRGRTIQISDVSALKQI</sequence>